<dbReference type="CDD" id="cd02440">
    <property type="entry name" value="AdoMet_MTases"/>
    <property type="match status" value="1"/>
</dbReference>
<dbReference type="NCBIfam" id="TIGR04371">
    <property type="entry name" value="methyltran_NanM"/>
    <property type="match status" value="1"/>
</dbReference>
<dbReference type="AlphaFoldDB" id="A0A382MWW6"/>
<proteinExistence type="predicted"/>
<gene>
    <name evidence="1" type="ORF">METZ01_LOCUS306120</name>
</gene>
<name>A0A382MWW6_9ZZZZ</name>
<dbReference type="InterPro" id="IPR029063">
    <property type="entry name" value="SAM-dependent_MTases_sf"/>
</dbReference>
<organism evidence="1">
    <name type="scientific">marine metagenome</name>
    <dbReference type="NCBI Taxonomy" id="408172"/>
    <lineage>
        <taxon>unclassified sequences</taxon>
        <taxon>metagenomes</taxon>
        <taxon>ecological metagenomes</taxon>
    </lineage>
</organism>
<sequence>MEEDFKNNLFQSYRTASKNLSKFAELESKHWENFNSEVREIYFDKKLEDLNLLENFRFDKSLSAGMDDALDRGIPDAFFHLLKEVEEDVVISNLDNKNIGNCNRVLNFKDKYIDYGDLFHIYVFSQLNDSIFSKDKISSICEIGGGFGALARVIKNNLDVSYIMIDLPETNLVSAYYLYENFKNENKKFLLYNQIKDNKISVEQLHSYDFIIIPPWVVFEKDLKIDLFVNCRSMMEMERKVIRDYFKIIHGHTNQNGYFLNINRYHKRTVGQAIKLIDYPYDRDWEVLISQKAIYFDHIHFLLTQRKEPKEKSIHSVLEGLLEETKKHTPSYFYSELKKLVRKILTFFLPKSFLKKMKQFFLVIDPE</sequence>
<dbReference type="SUPFAM" id="SSF53335">
    <property type="entry name" value="S-adenosyl-L-methionine-dependent methyltransferases"/>
    <property type="match status" value="1"/>
</dbReference>
<dbReference type="InterPro" id="IPR030807">
    <property type="entry name" value="Methyltran_NanM"/>
</dbReference>
<evidence type="ECO:0008006" key="2">
    <source>
        <dbReference type="Google" id="ProtNLM"/>
    </source>
</evidence>
<protein>
    <recommendedName>
        <fullName evidence="2">Sugar O-methyltransferase</fullName>
    </recommendedName>
</protein>
<evidence type="ECO:0000313" key="1">
    <source>
        <dbReference type="EMBL" id="SVC53266.1"/>
    </source>
</evidence>
<accession>A0A382MWW6</accession>
<reference evidence="1" key="1">
    <citation type="submission" date="2018-05" db="EMBL/GenBank/DDBJ databases">
        <authorList>
            <person name="Lanie J.A."/>
            <person name="Ng W.-L."/>
            <person name="Kazmierczak K.M."/>
            <person name="Andrzejewski T.M."/>
            <person name="Davidsen T.M."/>
            <person name="Wayne K.J."/>
            <person name="Tettelin H."/>
            <person name="Glass J.I."/>
            <person name="Rusch D."/>
            <person name="Podicherti R."/>
            <person name="Tsui H.-C.T."/>
            <person name="Winkler M.E."/>
        </authorList>
    </citation>
    <scope>NUCLEOTIDE SEQUENCE</scope>
</reference>
<dbReference type="EMBL" id="UINC01096409">
    <property type="protein sequence ID" value="SVC53266.1"/>
    <property type="molecule type" value="Genomic_DNA"/>
</dbReference>